<evidence type="ECO:0000256" key="3">
    <source>
        <dbReference type="ARBA" id="ARBA00022833"/>
    </source>
</evidence>
<proteinExistence type="predicted"/>
<keyword evidence="9" id="KW-1185">Reference proteome</keyword>
<dbReference type="WBParaSite" id="GPUH_0001236301-mRNA-1">
    <property type="protein sequence ID" value="GPUH_0001236301-mRNA-1"/>
    <property type="gene ID" value="GPUH_0001236301"/>
</dbReference>
<feature type="region of interest" description="Disordered" evidence="6">
    <location>
        <begin position="176"/>
        <end position="195"/>
    </location>
</feature>
<dbReference type="AlphaFoldDB" id="A0A183DUF8"/>
<dbReference type="InterPro" id="IPR001841">
    <property type="entry name" value="Znf_RING"/>
</dbReference>
<dbReference type="OrthoDB" id="10065815at2759"/>
<keyword evidence="5" id="KW-0833">Ubl conjugation pathway</keyword>
<evidence type="ECO:0000256" key="2">
    <source>
        <dbReference type="ARBA" id="ARBA00022771"/>
    </source>
</evidence>
<dbReference type="PROSITE" id="PS00518">
    <property type="entry name" value="ZF_RING_1"/>
    <property type="match status" value="1"/>
</dbReference>
<evidence type="ECO:0000313" key="10">
    <source>
        <dbReference type="WBParaSite" id="GPUH_0001236301-mRNA-1"/>
    </source>
</evidence>
<dbReference type="GO" id="GO:0005829">
    <property type="term" value="C:cytosol"/>
    <property type="evidence" value="ECO:0007669"/>
    <property type="project" value="UniProtKB-SubCell"/>
</dbReference>
<keyword evidence="1 5" id="KW-0479">Metal-binding</keyword>
<dbReference type="GO" id="GO:0006511">
    <property type="term" value="P:ubiquitin-dependent protein catabolic process"/>
    <property type="evidence" value="ECO:0007669"/>
    <property type="project" value="UniProtKB-UniRule"/>
</dbReference>
<reference evidence="8 9" key="2">
    <citation type="submission" date="2018-11" db="EMBL/GenBank/DDBJ databases">
        <authorList>
            <consortium name="Pathogen Informatics"/>
        </authorList>
    </citation>
    <scope>NUCLEOTIDE SEQUENCE [LARGE SCALE GENOMIC DNA]</scope>
</reference>
<evidence type="ECO:0000256" key="4">
    <source>
        <dbReference type="PROSITE-ProRule" id="PRU00175"/>
    </source>
</evidence>
<name>A0A183DUF8_9BILA</name>
<dbReference type="SMART" id="SM00184">
    <property type="entry name" value="RING"/>
    <property type="match status" value="1"/>
</dbReference>
<dbReference type="GO" id="GO:0061630">
    <property type="term" value="F:ubiquitin protein ligase activity"/>
    <property type="evidence" value="ECO:0007669"/>
    <property type="project" value="UniProtKB-UniRule"/>
</dbReference>
<dbReference type="Proteomes" id="UP000271098">
    <property type="component" value="Unassembled WGS sequence"/>
</dbReference>
<dbReference type="PROSITE" id="PS50089">
    <property type="entry name" value="ZF_RING_2"/>
    <property type="match status" value="1"/>
</dbReference>
<organism evidence="10">
    <name type="scientific">Gongylonema pulchrum</name>
    <dbReference type="NCBI Taxonomy" id="637853"/>
    <lineage>
        <taxon>Eukaryota</taxon>
        <taxon>Metazoa</taxon>
        <taxon>Ecdysozoa</taxon>
        <taxon>Nematoda</taxon>
        <taxon>Chromadorea</taxon>
        <taxon>Rhabditida</taxon>
        <taxon>Spirurina</taxon>
        <taxon>Spiruromorpha</taxon>
        <taxon>Spiruroidea</taxon>
        <taxon>Gongylonematidae</taxon>
        <taxon>Gongylonema</taxon>
    </lineage>
</organism>
<dbReference type="InterPro" id="IPR033509">
    <property type="entry name" value="RNF146"/>
</dbReference>
<dbReference type="Gene3D" id="3.30.40.10">
    <property type="entry name" value="Zinc/RING finger domain, C3HC4 (zinc finger)"/>
    <property type="match status" value="1"/>
</dbReference>
<reference evidence="10" key="1">
    <citation type="submission" date="2016-06" db="UniProtKB">
        <authorList>
            <consortium name="WormBaseParasite"/>
        </authorList>
    </citation>
    <scope>IDENTIFICATION</scope>
</reference>
<feature type="domain" description="RING-type" evidence="7">
    <location>
        <begin position="50"/>
        <end position="89"/>
    </location>
</feature>
<evidence type="ECO:0000313" key="8">
    <source>
        <dbReference type="EMBL" id="VDN20296.1"/>
    </source>
</evidence>
<protein>
    <recommendedName>
        <fullName evidence="5">E3 ubiquitin-protein ligase</fullName>
        <ecNumber evidence="5">2.3.2.27</ecNumber>
    </recommendedName>
</protein>
<evidence type="ECO:0000256" key="5">
    <source>
        <dbReference type="RuleBase" id="RU367115"/>
    </source>
</evidence>
<keyword evidence="5" id="KW-0963">Cytoplasm</keyword>
<evidence type="ECO:0000256" key="1">
    <source>
        <dbReference type="ARBA" id="ARBA00022723"/>
    </source>
</evidence>
<dbReference type="EMBL" id="UYRT01079250">
    <property type="protein sequence ID" value="VDN20296.1"/>
    <property type="molecule type" value="Genomic_DNA"/>
</dbReference>
<dbReference type="GO" id="GO:0016055">
    <property type="term" value="P:Wnt signaling pathway"/>
    <property type="evidence" value="ECO:0007669"/>
    <property type="project" value="InterPro"/>
</dbReference>
<gene>
    <name evidence="8" type="ORF">GPUH_LOCUS12349</name>
</gene>
<dbReference type="EC" id="2.3.2.27" evidence="5"/>
<comment type="pathway">
    <text evidence="5">Protein modification; protein ubiquitination.</text>
</comment>
<comment type="catalytic activity">
    <reaction evidence="5">
        <text>S-ubiquitinyl-[E2 ubiquitin-conjugating enzyme]-L-cysteine + [acceptor protein]-L-lysine = [E2 ubiquitin-conjugating enzyme]-L-cysteine + N(6)-ubiquitinyl-[acceptor protein]-L-lysine.</text>
        <dbReference type="EC" id="2.3.2.27"/>
    </reaction>
</comment>
<comment type="function">
    <text evidence="5">E3 ubiquitin-protein ligase that specifically binds poly-ADP-ribosylated proteins and mediates their ubiquitination and subsequent degradation.</text>
</comment>
<dbReference type="GO" id="GO:0051865">
    <property type="term" value="P:protein autoubiquitination"/>
    <property type="evidence" value="ECO:0007669"/>
    <property type="project" value="UniProtKB-UniRule"/>
</dbReference>
<dbReference type="InterPro" id="IPR017907">
    <property type="entry name" value="Znf_RING_CS"/>
</dbReference>
<keyword evidence="3 5" id="KW-0862">Zinc</keyword>
<dbReference type="Pfam" id="PF13639">
    <property type="entry name" value="zf-RING_2"/>
    <property type="match status" value="1"/>
</dbReference>
<evidence type="ECO:0000259" key="7">
    <source>
        <dbReference type="PROSITE" id="PS50089"/>
    </source>
</evidence>
<dbReference type="PANTHER" id="PTHR13417:SF2">
    <property type="entry name" value="E3 UBIQUITIN-PROTEIN LIGASE RNF146"/>
    <property type="match status" value="1"/>
</dbReference>
<keyword evidence="2 4" id="KW-0863">Zinc-finger</keyword>
<comment type="subcellular location">
    <subcellularLocation>
        <location evidence="5">Cytoplasm</location>
        <location evidence="5">Cytosol</location>
    </subcellularLocation>
</comment>
<feature type="region of interest" description="Disordered" evidence="6">
    <location>
        <begin position="1"/>
        <end position="41"/>
    </location>
</feature>
<feature type="compositionally biased region" description="Basic and acidic residues" evidence="6">
    <location>
        <begin position="1"/>
        <end position="26"/>
    </location>
</feature>
<dbReference type="GO" id="GO:0008270">
    <property type="term" value="F:zinc ion binding"/>
    <property type="evidence" value="ECO:0007669"/>
    <property type="project" value="UniProtKB-UniRule"/>
</dbReference>
<keyword evidence="5" id="KW-0808">Transferase</keyword>
<dbReference type="SUPFAM" id="SSF57850">
    <property type="entry name" value="RING/U-box"/>
    <property type="match status" value="1"/>
</dbReference>
<dbReference type="GO" id="GO:0005634">
    <property type="term" value="C:nucleus"/>
    <property type="evidence" value="ECO:0007669"/>
    <property type="project" value="TreeGrafter"/>
</dbReference>
<comment type="PTM">
    <text evidence="5">Ubiquitinated; autoubiquitinated.</text>
</comment>
<dbReference type="GO" id="GO:0072572">
    <property type="term" value="F:poly-ADP-D-ribose binding"/>
    <property type="evidence" value="ECO:0007669"/>
    <property type="project" value="UniProtKB-UniRule"/>
</dbReference>
<evidence type="ECO:0000313" key="9">
    <source>
        <dbReference type="Proteomes" id="UP000271098"/>
    </source>
</evidence>
<dbReference type="InterPro" id="IPR013083">
    <property type="entry name" value="Znf_RING/FYVE/PHD"/>
</dbReference>
<evidence type="ECO:0000256" key="6">
    <source>
        <dbReference type="SAM" id="MobiDB-lite"/>
    </source>
</evidence>
<accession>A0A183DUF8</accession>
<sequence>MKRSHSEMDSKKKAEAEEGVSPKEQDPGTSVSAEKTNEKQLDSPQKSDECVICYQPYTFKTELPDCGHTFCFLCIKGVALRNQPCPLCRRRISRSLFNDPKLTTEQPTDVAETGTSATENVQIEKKSAKVHWYYEVGNHFCSHRTPRFSRAIKRVEDVDPELADAIRGVAGLRTSNTSAPSLAASNIGRERRTAT</sequence>
<dbReference type="PANTHER" id="PTHR13417">
    <property type="entry name" value="E3 UBIQUITIN-PROTEIN LIGASE RNF146"/>
    <property type="match status" value="1"/>
</dbReference>